<feature type="region of interest" description="Disordered" evidence="1">
    <location>
        <begin position="25"/>
        <end position="57"/>
    </location>
</feature>
<accession>A0ABR1AE31</accession>
<feature type="region of interest" description="Disordered" evidence="1">
    <location>
        <begin position="150"/>
        <end position="180"/>
    </location>
</feature>
<organism evidence="3 4">
    <name type="scientific">Polyplax serrata</name>
    <name type="common">Common mouse louse</name>
    <dbReference type="NCBI Taxonomy" id="468196"/>
    <lineage>
        <taxon>Eukaryota</taxon>
        <taxon>Metazoa</taxon>
        <taxon>Ecdysozoa</taxon>
        <taxon>Arthropoda</taxon>
        <taxon>Hexapoda</taxon>
        <taxon>Insecta</taxon>
        <taxon>Pterygota</taxon>
        <taxon>Neoptera</taxon>
        <taxon>Paraneoptera</taxon>
        <taxon>Psocodea</taxon>
        <taxon>Troctomorpha</taxon>
        <taxon>Phthiraptera</taxon>
        <taxon>Anoplura</taxon>
        <taxon>Polyplacidae</taxon>
        <taxon>Polyplax</taxon>
    </lineage>
</organism>
<name>A0ABR1AE31_POLSC</name>
<comment type="caution">
    <text evidence="3">The sequence shown here is derived from an EMBL/GenBank/DDBJ whole genome shotgun (WGS) entry which is preliminary data.</text>
</comment>
<gene>
    <name evidence="3" type="ORF">RUM44_005093</name>
</gene>
<protein>
    <submittedName>
        <fullName evidence="3">Uncharacterized protein</fullName>
    </submittedName>
</protein>
<dbReference type="EMBL" id="JAWJWF010000051">
    <property type="protein sequence ID" value="KAK6617505.1"/>
    <property type="molecule type" value="Genomic_DNA"/>
</dbReference>
<dbReference type="Proteomes" id="UP001359485">
    <property type="component" value="Unassembled WGS sequence"/>
</dbReference>
<feature type="signal peptide" evidence="2">
    <location>
        <begin position="1"/>
        <end position="20"/>
    </location>
</feature>
<feature type="chain" id="PRO_5045986956" evidence="2">
    <location>
        <begin position="21"/>
        <end position="212"/>
    </location>
</feature>
<keyword evidence="2" id="KW-0732">Signal</keyword>
<proteinExistence type="predicted"/>
<reference evidence="3 4" key="1">
    <citation type="submission" date="2023-09" db="EMBL/GenBank/DDBJ databases">
        <title>Genomes of two closely related lineages of the louse Polyplax serrata with different host specificities.</title>
        <authorList>
            <person name="Martinu J."/>
            <person name="Tarabai H."/>
            <person name="Stefka J."/>
            <person name="Hypsa V."/>
        </authorList>
    </citation>
    <scope>NUCLEOTIDE SEQUENCE [LARGE SCALE GENOMIC DNA]</scope>
    <source>
        <strain evidence="3">98ZLc_SE</strain>
    </source>
</reference>
<keyword evidence="4" id="KW-1185">Reference proteome</keyword>
<evidence type="ECO:0000256" key="1">
    <source>
        <dbReference type="SAM" id="MobiDB-lite"/>
    </source>
</evidence>
<evidence type="ECO:0000313" key="4">
    <source>
        <dbReference type="Proteomes" id="UP001359485"/>
    </source>
</evidence>
<sequence>MNLHKIVECIILTWLHLASSSSHDKNQFQSDRHGFPGMHNEKSRNERKPVGSSLDDSDFSRVLTDNAYPLKVNQFKHENSAKINCENSTSNTNNTSAHVLTSYIVKRPSALVIDNNIEVKRRNGTVKVNGGEWSGTMRRLLVVISSNATTTTENTKSGKTTKGLPETSTRSTAAAATTTTTTAASVQDELNNDKMINNTGKFDEQLFYVVVH</sequence>
<feature type="compositionally biased region" description="Basic and acidic residues" evidence="1">
    <location>
        <begin position="25"/>
        <end position="49"/>
    </location>
</feature>
<evidence type="ECO:0000256" key="2">
    <source>
        <dbReference type="SAM" id="SignalP"/>
    </source>
</evidence>
<evidence type="ECO:0000313" key="3">
    <source>
        <dbReference type="EMBL" id="KAK6617505.1"/>
    </source>
</evidence>